<accession>A0A1H3ZBD1</accession>
<dbReference type="Proteomes" id="UP000198773">
    <property type="component" value="Unassembled WGS sequence"/>
</dbReference>
<reference evidence="3 4" key="1">
    <citation type="submission" date="2016-10" db="EMBL/GenBank/DDBJ databases">
        <authorList>
            <person name="de Groot N.N."/>
        </authorList>
    </citation>
    <scope>NUCLEOTIDE SEQUENCE [LARGE SCALE GENOMIC DNA]</scope>
    <source>
        <strain evidence="3 4">CGMCC 1.3430</strain>
    </source>
</reference>
<dbReference type="EMBL" id="FNRM01000002">
    <property type="protein sequence ID" value="SEA20977.1"/>
    <property type="molecule type" value="Genomic_DNA"/>
</dbReference>
<evidence type="ECO:0000313" key="4">
    <source>
        <dbReference type="Proteomes" id="UP000198773"/>
    </source>
</evidence>
<evidence type="ECO:0000259" key="2">
    <source>
        <dbReference type="Pfam" id="PF21083"/>
    </source>
</evidence>
<dbReference type="Pfam" id="PF07126">
    <property type="entry name" value="ZapC_C"/>
    <property type="match status" value="1"/>
</dbReference>
<sequence length="172" mass="19333">MLSPTERWSWYHCAERNQLVLDINAELAFPVPFAAHQLHLPKAAQAFTMQDAEHYWLALESLADTCLHHEQQLYFALTAVAALNFMRPQGHKSWYFADIANSKPLHALQTAELVGQQLIKVLILQTDTDCAECMLLSDVTSLTGKQLAAGTVLRLLNSRLRPSIQPLLRKSA</sequence>
<protein>
    <submittedName>
        <fullName evidence="3">Cell-division protein ZapC</fullName>
    </submittedName>
</protein>
<keyword evidence="4" id="KW-1185">Reference proteome</keyword>
<dbReference type="RefSeq" id="WP_091339953.1">
    <property type="nucleotide sequence ID" value="NZ_FNRM01000002.1"/>
</dbReference>
<dbReference type="Pfam" id="PF21083">
    <property type="entry name" value="ZapC_N"/>
    <property type="match status" value="1"/>
</dbReference>
<feature type="domain" description="Cell-division protein ZapC N-terminal" evidence="2">
    <location>
        <begin position="1"/>
        <end position="86"/>
    </location>
</feature>
<dbReference type="AlphaFoldDB" id="A0A1H3ZBD1"/>
<dbReference type="OrthoDB" id="5765005at2"/>
<name>A0A1H3ZBD1_ALKAM</name>
<dbReference type="InterPro" id="IPR048373">
    <property type="entry name" value="ZapC_N"/>
</dbReference>
<organism evidence="3 4">
    <name type="scientific">Alkalimonas amylolytica</name>
    <dbReference type="NCBI Taxonomy" id="152573"/>
    <lineage>
        <taxon>Bacteria</taxon>
        <taxon>Pseudomonadati</taxon>
        <taxon>Pseudomonadota</taxon>
        <taxon>Gammaproteobacteria</taxon>
        <taxon>Alkalimonas</taxon>
    </lineage>
</organism>
<feature type="domain" description="Cell-division protein ZapC C-terminal" evidence="1">
    <location>
        <begin position="88"/>
        <end position="162"/>
    </location>
</feature>
<gene>
    <name evidence="3" type="ORF">SAMN04488051_102111</name>
</gene>
<proteinExistence type="predicted"/>
<dbReference type="STRING" id="152573.SAMN04488051_102111"/>
<evidence type="ECO:0000313" key="3">
    <source>
        <dbReference type="EMBL" id="SEA20977.1"/>
    </source>
</evidence>
<evidence type="ECO:0000259" key="1">
    <source>
        <dbReference type="Pfam" id="PF07126"/>
    </source>
</evidence>
<dbReference type="InterPro" id="IPR048372">
    <property type="entry name" value="ZapC_C"/>
</dbReference>